<feature type="region of interest" description="Disordered" evidence="1">
    <location>
        <begin position="26"/>
        <end position="53"/>
    </location>
</feature>
<sequence>MHTHTLTPTRTQTRAKARTQERIARFAREDGGDDGEASATEKEPGPRFHSTPPFFTKEKVIHGWKQKAGIECPSESRCCLPHGRGPPFSFTFDDPELSFHIFEFFRVLICCHHVRVLSLLLVDILLQESEFFREATQVI</sequence>
<reference evidence="2" key="2">
    <citation type="submission" date="2020-11" db="EMBL/GenBank/DDBJ databases">
        <authorList>
            <person name="McCartney M.A."/>
            <person name="Auch B."/>
            <person name="Kono T."/>
            <person name="Mallez S."/>
            <person name="Becker A."/>
            <person name="Gohl D.M."/>
            <person name="Silverstein K.A.T."/>
            <person name="Koren S."/>
            <person name="Bechman K.B."/>
            <person name="Herman A."/>
            <person name="Abrahante J.E."/>
            <person name="Garbe J."/>
        </authorList>
    </citation>
    <scope>NUCLEOTIDE SEQUENCE</scope>
    <source>
        <strain evidence="2">Duluth1</strain>
        <tissue evidence="2">Whole animal</tissue>
    </source>
</reference>
<keyword evidence="3" id="KW-1185">Reference proteome</keyword>
<accession>A0A9D4GW76</accession>
<comment type="caution">
    <text evidence="2">The sequence shown here is derived from an EMBL/GenBank/DDBJ whole genome shotgun (WGS) entry which is preliminary data.</text>
</comment>
<protein>
    <submittedName>
        <fullName evidence="2">Uncharacterized protein</fullName>
    </submittedName>
</protein>
<proteinExistence type="predicted"/>
<evidence type="ECO:0000313" key="3">
    <source>
        <dbReference type="Proteomes" id="UP000828390"/>
    </source>
</evidence>
<reference evidence="2" key="1">
    <citation type="journal article" date="2019" name="bioRxiv">
        <title>The Genome of the Zebra Mussel, Dreissena polymorpha: A Resource for Invasive Species Research.</title>
        <authorList>
            <person name="McCartney M.A."/>
            <person name="Auch B."/>
            <person name="Kono T."/>
            <person name="Mallez S."/>
            <person name="Zhang Y."/>
            <person name="Obille A."/>
            <person name="Becker A."/>
            <person name="Abrahante J.E."/>
            <person name="Garbe J."/>
            <person name="Badalamenti J.P."/>
            <person name="Herman A."/>
            <person name="Mangelson H."/>
            <person name="Liachko I."/>
            <person name="Sullivan S."/>
            <person name="Sone E.D."/>
            <person name="Koren S."/>
            <person name="Silverstein K.A.T."/>
            <person name="Beckman K.B."/>
            <person name="Gohl D.M."/>
        </authorList>
    </citation>
    <scope>NUCLEOTIDE SEQUENCE</scope>
    <source>
        <strain evidence="2">Duluth1</strain>
        <tissue evidence="2">Whole animal</tissue>
    </source>
</reference>
<dbReference type="EMBL" id="JAIWYP010000005">
    <property type="protein sequence ID" value="KAH3822735.1"/>
    <property type="molecule type" value="Genomic_DNA"/>
</dbReference>
<organism evidence="2 3">
    <name type="scientific">Dreissena polymorpha</name>
    <name type="common">Zebra mussel</name>
    <name type="synonym">Mytilus polymorpha</name>
    <dbReference type="NCBI Taxonomy" id="45954"/>
    <lineage>
        <taxon>Eukaryota</taxon>
        <taxon>Metazoa</taxon>
        <taxon>Spiralia</taxon>
        <taxon>Lophotrochozoa</taxon>
        <taxon>Mollusca</taxon>
        <taxon>Bivalvia</taxon>
        <taxon>Autobranchia</taxon>
        <taxon>Heteroconchia</taxon>
        <taxon>Euheterodonta</taxon>
        <taxon>Imparidentia</taxon>
        <taxon>Neoheterodontei</taxon>
        <taxon>Myida</taxon>
        <taxon>Dreissenoidea</taxon>
        <taxon>Dreissenidae</taxon>
        <taxon>Dreissena</taxon>
    </lineage>
</organism>
<gene>
    <name evidence="2" type="ORF">DPMN_124525</name>
</gene>
<dbReference type="Proteomes" id="UP000828390">
    <property type="component" value="Unassembled WGS sequence"/>
</dbReference>
<evidence type="ECO:0000313" key="2">
    <source>
        <dbReference type="EMBL" id="KAH3822735.1"/>
    </source>
</evidence>
<dbReference type="AlphaFoldDB" id="A0A9D4GW76"/>
<name>A0A9D4GW76_DREPO</name>
<evidence type="ECO:0000256" key="1">
    <source>
        <dbReference type="SAM" id="MobiDB-lite"/>
    </source>
</evidence>